<dbReference type="GO" id="GO:0008270">
    <property type="term" value="F:zinc ion binding"/>
    <property type="evidence" value="ECO:0007669"/>
    <property type="project" value="UniProtKB-KW"/>
</dbReference>
<feature type="compositionally biased region" description="Basic and acidic residues" evidence="6">
    <location>
        <begin position="139"/>
        <end position="149"/>
    </location>
</feature>
<dbReference type="CDD" id="cd12373">
    <property type="entry name" value="RRM_SRSF3_like"/>
    <property type="match status" value="1"/>
</dbReference>
<feature type="compositionally biased region" description="Basic and acidic residues" evidence="6">
    <location>
        <begin position="253"/>
        <end position="263"/>
    </location>
</feature>
<dbReference type="FunFam" id="3.30.70.330:FF:001074">
    <property type="entry name" value="Splicing factor, arginine/serine-rich 7"/>
    <property type="match status" value="1"/>
</dbReference>
<dbReference type="GO" id="GO:0003723">
    <property type="term" value="F:RNA binding"/>
    <property type="evidence" value="ECO:0007669"/>
    <property type="project" value="UniProtKB-UniRule"/>
</dbReference>
<dbReference type="Proteomes" id="UP001163046">
    <property type="component" value="Unassembled WGS sequence"/>
</dbReference>
<evidence type="ECO:0000256" key="4">
    <source>
        <dbReference type="PROSITE-ProRule" id="PRU00047"/>
    </source>
</evidence>
<proteinExistence type="predicted"/>
<dbReference type="InterPro" id="IPR035979">
    <property type="entry name" value="RBD_domain_sf"/>
</dbReference>
<evidence type="ECO:0000256" key="5">
    <source>
        <dbReference type="PROSITE-ProRule" id="PRU00176"/>
    </source>
</evidence>
<dbReference type="InterPro" id="IPR000504">
    <property type="entry name" value="RRM_dom"/>
</dbReference>
<dbReference type="SUPFAM" id="SSF54928">
    <property type="entry name" value="RNA-binding domain, RBD"/>
    <property type="match status" value="1"/>
</dbReference>
<dbReference type="PROSITE" id="PS50158">
    <property type="entry name" value="ZF_CCHC"/>
    <property type="match status" value="1"/>
</dbReference>
<evidence type="ECO:0000313" key="10">
    <source>
        <dbReference type="Proteomes" id="UP001163046"/>
    </source>
</evidence>
<keyword evidence="4" id="KW-0863">Zinc-finger</keyword>
<dbReference type="Pfam" id="PF00098">
    <property type="entry name" value="zf-CCHC"/>
    <property type="match status" value="1"/>
</dbReference>
<dbReference type="AlphaFoldDB" id="A0A9X0CD20"/>
<evidence type="ECO:0000256" key="6">
    <source>
        <dbReference type="SAM" id="MobiDB-lite"/>
    </source>
</evidence>
<dbReference type="EMBL" id="MU827815">
    <property type="protein sequence ID" value="KAJ7323397.1"/>
    <property type="molecule type" value="Genomic_DNA"/>
</dbReference>
<name>A0A9X0CD20_9CNID</name>
<sequence>MSRVYVGNLGSNGSRRELERAFEPFGPLRDVWVARNPPGFAFVLFEDSRDAEDACHDMDGKYICGEKIRVEMARGPSRGGRATRIGFTEKCYECGRVGHYARACTRIGRPEVAEIAAMAAAAIEEIGDVAPDPAALDPARVHPNDDEPAARASRQGNVHNQTRIKSRGLAPSPTVRVVPAVAARARRNPIKRGNIHNQTDKKSRSASPDKSQDKEKEKYKDAEETTKQEETDKPGADEVEQKSRSVSPAPNDDDNHSNDDNAE</sequence>
<evidence type="ECO:0000259" key="7">
    <source>
        <dbReference type="PROSITE" id="PS50102"/>
    </source>
</evidence>
<dbReference type="SMART" id="SM00343">
    <property type="entry name" value="ZnF_C2HC"/>
    <property type="match status" value="1"/>
</dbReference>
<feature type="compositionally biased region" description="Polar residues" evidence="6">
    <location>
        <begin position="154"/>
        <end position="163"/>
    </location>
</feature>
<evidence type="ECO:0000256" key="3">
    <source>
        <dbReference type="ARBA" id="ARBA00023242"/>
    </source>
</evidence>
<dbReference type="Gene3D" id="4.10.60.10">
    <property type="entry name" value="Zinc finger, CCHC-type"/>
    <property type="match status" value="1"/>
</dbReference>
<dbReference type="PANTHER" id="PTHR48038:SF3">
    <property type="entry name" value="SPLICING FACTOR, ARGININE_SERINE-RICH 1-RELATED"/>
    <property type="match status" value="1"/>
</dbReference>
<keyword evidence="2 5" id="KW-0694">RNA-binding</keyword>
<evidence type="ECO:0000256" key="1">
    <source>
        <dbReference type="ARBA" id="ARBA00004123"/>
    </source>
</evidence>
<feature type="domain" description="RRM" evidence="7">
    <location>
        <begin position="2"/>
        <end position="75"/>
    </location>
</feature>
<comment type="subcellular location">
    <subcellularLocation>
        <location evidence="1">Nucleus</location>
    </subcellularLocation>
</comment>
<evidence type="ECO:0000256" key="2">
    <source>
        <dbReference type="ARBA" id="ARBA00022884"/>
    </source>
</evidence>
<dbReference type="SMART" id="SM00360">
    <property type="entry name" value="RRM"/>
    <property type="match status" value="1"/>
</dbReference>
<evidence type="ECO:0000313" key="9">
    <source>
        <dbReference type="EMBL" id="KAJ7323397.1"/>
    </source>
</evidence>
<keyword evidence="4" id="KW-0479">Metal-binding</keyword>
<dbReference type="PANTHER" id="PTHR48038">
    <property type="entry name" value="RIBONUCLEOPROTEIN RB97D"/>
    <property type="match status" value="1"/>
</dbReference>
<dbReference type="OrthoDB" id="5970at2759"/>
<keyword evidence="10" id="KW-1185">Reference proteome</keyword>
<keyword evidence="4" id="KW-0862">Zinc</keyword>
<accession>A0A9X0CD20</accession>
<dbReference type="Gene3D" id="3.30.70.330">
    <property type="match status" value="1"/>
</dbReference>
<dbReference type="Pfam" id="PF00076">
    <property type="entry name" value="RRM_1"/>
    <property type="match status" value="1"/>
</dbReference>
<organism evidence="9 10">
    <name type="scientific">Desmophyllum pertusum</name>
    <dbReference type="NCBI Taxonomy" id="174260"/>
    <lineage>
        <taxon>Eukaryota</taxon>
        <taxon>Metazoa</taxon>
        <taxon>Cnidaria</taxon>
        <taxon>Anthozoa</taxon>
        <taxon>Hexacorallia</taxon>
        <taxon>Scleractinia</taxon>
        <taxon>Caryophylliina</taxon>
        <taxon>Caryophylliidae</taxon>
        <taxon>Desmophyllum</taxon>
    </lineage>
</organism>
<dbReference type="InterPro" id="IPR036875">
    <property type="entry name" value="Znf_CCHC_sf"/>
</dbReference>
<reference evidence="9" key="1">
    <citation type="submission" date="2023-01" db="EMBL/GenBank/DDBJ databases">
        <title>Genome assembly of the deep-sea coral Lophelia pertusa.</title>
        <authorList>
            <person name="Herrera S."/>
            <person name="Cordes E."/>
        </authorList>
    </citation>
    <scope>NUCLEOTIDE SEQUENCE</scope>
    <source>
        <strain evidence="9">USNM1676648</strain>
        <tissue evidence="9">Polyp</tissue>
    </source>
</reference>
<dbReference type="SUPFAM" id="SSF57756">
    <property type="entry name" value="Retrovirus zinc finger-like domains"/>
    <property type="match status" value="1"/>
</dbReference>
<evidence type="ECO:0000259" key="8">
    <source>
        <dbReference type="PROSITE" id="PS50158"/>
    </source>
</evidence>
<comment type="caution">
    <text evidence="9">The sequence shown here is derived from an EMBL/GenBank/DDBJ whole genome shotgun (WGS) entry which is preliminary data.</text>
</comment>
<feature type="domain" description="CCHC-type" evidence="8">
    <location>
        <begin position="90"/>
        <end position="106"/>
    </location>
</feature>
<dbReference type="InterPro" id="IPR001878">
    <property type="entry name" value="Znf_CCHC"/>
</dbReference>
<dbReference type="GO" id="GO:0005634">
    <property type="term" value="C:nucleus"/>
    <property type="evidence" value="ECO:0007669"/>
    <property type="project" value="UniProtKB-SubCell"/>
</dbReference>
<gene>
    <name evidence="9" type="ORF">OS493_031872</name>
</gene>
<feature type="region of interest" description="Disordered" evidence="6">
    <location>
        <begin position="131"/>
        <end position="263"/>
    </location>
</feature>
<dbReference type="InterPro" id="IPR012677">
    <property type="entry name" value="Nucleotide-bd_a/b_plait_sf"/>
</dbReference>
<keyword evidence="3" id="KW-0539">Nucleus</keyword>
<protein>
    <submittedName>
        <fullName evidence="9">Uncharacterized protein</fullName>
    </submittedName>
</protein>
<feature type="compositionally biased region" description="Basic and acidic residues" evidence="6">
    <location>
        <begin position="210"/>
        <end position="243"/>
    </location>
</feature>
<feature type="compositionally biased region" description="Basic residues" evidence="6">
    <location>
        <begin position="184"/>
        <end position="194"/>
    </location>
</feature>
<dbReference type="PROSITE" id="PS50102">
    <property type="entry name" value="RRM"/>
    <property type="match status" value="1"/>
</dbReference>